<feature type="region of interest" description="Disordered" evidence="1">
    <location>
        <begin position="244"/>
        <end position="384"/>
    </location>
</feature>
<feature type="region of interest" description="Disordered" evidence="1">
    <location>
        <begin position="147"/>
        <end position="231"/>
    </location>
</feature>
<feature type="compositionally biased region" description="Polar residues" evidence="1">
    <location>
        <begin position="192"/>
        <end position="216"/>
    </location>
</feature>
<feature type="compositionally biased region" description="Polar residues" evidence="1">
    <location>
        <begin position="154"/>
        <end position="169"/>
    </location>
</feature>
<feature type="compositionally biased region" description="Basic and acidic residues" evidence="1">
    <location>
        <begin position="305"/>
        <end position="316"/>
    </location>
</feature>
<protein>
    <submittedName>
        <fullName evidence="3">Uncharacterized protein</fullName>
    </submittedName>
</protein>
<organism evidence="2 3">
    <name type="scientific">Mesorhabditis belari</name>
    <dbReference type="NCBI Taxonomy" id="2138241"/>
    <lineage>
        <taxon>Eukaryota</taxon>
        <taxon>Metazoa</taxon>
        <taxon>Ecdysozoa</taxon>
        <taxon>Nematoda</taxon>
        <taxon>Chromadorea</taxon>
        <taxon>Rhabditida</taxon>
        <taxon>Rhabditina</taxon>
        <taxon>Rhabditomorpha</taxon>
        <taxon>Rhabditoidea</taxon>
        <taxon>Rhabditidae</taxon>
        <taxon>Mesorhabditinae</taxon>
        <taxon>Mesorhabditis</taxon>
    </lineage>
</organism>
<evidence type="ECO:0000256" key="1">
    <source>
        <dbReference type="SAM" id="MobiDB-lite"/>
    </source>
</evidence>
<feature type="compositionally biased region" description="Polar residues" evidence="1">
    <location>
        <begin position="106"/>
        <end position="124"/>
    </location>
</feature>
<sequence>MFAIRQIGPANARRASFFPNTENGIGDELATLLHKTETIAGRRNSAVSSRKGSDEPPIPVSGRRFSVIDRIREKREKEEREQKELEKQSKEGLKVKTIAEDEKESTISSNFSPRSSDLQQNATQEIDSASRALVCRNEQVCSPVACETPHSDISVDSTYGSQSGRQLSPLTPEEKGNAWTSNDSIPIGDLPSLSSTNKLASNESDVLQKTQGSSAKSPLKDQNKKPTTNGLDLCGIRVEEIDENKKPKIAQPTRKMLTRTITQTTFTKPAPKRSDSTVKNDPSNTATTTTTTTFPPKRVMPGVIRRADSSGSERGKTLSQPSKAPSTTSTSTSRASIRTVPITTLTEKKPPSPLKILPKTPSTTSSTPATPATPANKPSRLPRGATSSALLMSTKSQQSLPPIKPPPQRRVTAPVAPILYNRQVSTSARPSLVQTGVVQPKTANIVTTTIEKPRLLRATVVNKKPISSDVTEKPRMARTLRSTASADLVSSGTKLPSSPLTISRTPMPPKVSTKVSGL</sequence>
<dbReference type="WBParaSite" id="MBELARI_LOCUS10637">
    <property type="protein sequence ID" value="MBELARI_LOCUS10637"/>
    <property type="gene ID" value="MBELARI_LOCUS10637"/>
</dbReference>
<evidence type="ECO:0000313" key="3">
    <source>
        <dbReference type="WBParaSite" id="MBELARI_LOCUS10637"/>
    </source>
</evidence>
<feature type="compositionally biased region" description="Polar residues" evidence="1">
    <location>
        <begin position="481"/>
        <end position="504"/>
    </location>
</feature>
<proteinExistence type="predicted"/>
<dbReference type="AlphaFoldDB" id="A0AAF3E9P3"/>
<feature type="compositionally biased region" description="Basic and acidic residues" evidence="1">
    <location>
        <begin position="66"/>
        <end position="100"/>
    </location>
</feature>
<reference evidence="3" key="1">
    <citation type="submission" date="2024-02" db="UniProtKB">
        <authorList>
            <consortium name="WormBaseParasite"/>
        </authorList>
    </citation>
    <scope>IDENTIFICATION</scope>
</reference>
<accession>A0AAF3E9P3</accession>
<keyword evidence="2" id="KW-1185">Reference proteome</keyword>
<feature type="region of interest" description="Disordered" evidence="1">
    <location>
        <begin position="481"/>
        <end position="518"/>
    </location>
</feature>
<evidence type="ECO:0000313" key="2">
    <source>
        <dbReference type="Proteomes" id="UP000887575"/>
    </source>
</evidence>
<feature type="compositionally biased region" description="Low complexity" evidence="1">
    <location>
        <begin position="354"/>
        <end position="379"/>
    </location>
</feature>
<feature type="region of interest" description="Disordered" evidence="1">
    <location>
        <begin position="41"/>
        <end position="124"/>
    </location>
</feature>
<name>A0AAF3E9P3_9BILA</name>
<dbReference type="Proteomes" id="UP000887575">
    <property type="component" value="Unassembled WGS sequence"/>
</dbReference>